<sequence length="97" mass="10256">MPGGRTVNINRRVDPTLCCSTIESKFHISGPLELLEDDLVHFGIGVDESSCQNRQRATLFNIPGCSKEALGWVQGTSVEATTHDAATIGSSQVVGAG</sequence>
<reference evidence="1" key="1">
    <citation type="submission" date="2020-05" db="EMBL/GenBank/DDBJ databases">
        <authorList>
            <person name="Chiriac C."/>
            <person name="Salcher M."/>
            <person name="Ghai R."/>
            <person name="Kavagutti S V."/>
        </authorList>
    </citation>
    <scope>NUCLEOTIDE SEQUENCE</scope>
</reference>
<evidence type="ECO:0000313" key="1">
    <source>
        <dbReference type="EMBL" id="CAB4716466.1"/>
    </source>
</evidence>
<accession>A0A6J6R095</accession>
<protein>
    <submittedName>
        <fullName evidence="1">Unannotated protein</fullName>
    </submittedName>
</protein>
<gene>
    <name evidence="1" type="ORF">UFOPK2582_01692</name>
</gene>
<name>A0A6J6R095_9ZZZZ</name>
<organism evidence="1">
    <name type="scientific">freshwater metagenome</name>
    <dbReference type="NCBI Taxonomy" id="449393"/>
    <lineage>
        <taxon>unclassified sequences</taxon>
        <taxon>metagenomes</taxon>
        <taxon>ecological metagenomes</taxon>
    </lineage>
</organism>
<dbReference type="EMBL" id="CAEZXS010000281">
    <property type="protein sequence ID" value="CAB4716466.1"/>
    <property type="molecule type" value="Genomic_DNA"/>
</dbReference>
<dbReference type="AlphaFoldDB" id="A0A6J6R095"/>
<proteinExistence type="predicted"/>